<comment type="caution">
    <text evidence="6">The sequence shown here is derived from an EMBL/GenBank/DDBJ whole genome shotgun (WGS) entry which is preliminary data.</text>
</comment>
<accession>A0ABT2GQ88</accession>
<evidence type="ECO:0000256" key="3">
    <source>
        <dbReference type="ARBA" id="ARBA00022741"/>
    </source>
</evidence>
<dbReference type="PROSITE" id="PS50893">
    <property type="entry name" value="ABC_TRANSPORTER_2"/>
    <property type="match status" value="2"/>
</dbReference>
<keyword evidence="3" id="KW-0547">Nucleotide-binding</keyword>
<evidence type="ECO:0000256" key="4">
    <source>
        <dbReference type="ARBA" id="ARBA00022840"/>
    </source>
</evidence>
<evidence type="ECO:0000256" key="1">
    <source>
        <dbReference type="ARBA" id="ARBA00022448"/>
    </source>
</evidence>
<dbReference type="GO" id="GO:0005524">
    <property type="term" value="F:ATP binding"/>
    <property type="evidence" value="ECO:0007669"/>
    <property type="project" value="UniProtKB-KW"/>
</dbReference>
<dbReference type="InterPro" id="IPR027417">
    <property type="entry name" value="P-loop_NTPase"/>
</dbReference>
<evidence type="ECO:0000256" key="2">
    <source>
        <dbReference type="ARBA" id="ARBA00022737"/>
    </source>
</evidence>
<evidence type="ECO:0000313" key="7">
    <source>
        <dbReference type="Proteomes" id="UP001165584"/>
    </source>
</evidence>
<dbReference type="Proteomes" id="UP001165584">
    <property type="component" value="Unassembled WGS sequence"/>
</dbReference>
<keyword evidence="2" id="KW-0677">Repeat</keyword>
<feature type="domain" description="ABC transporter" evidence="5">
    <location>
        <begin position="7"/>
        <end position="241"/>
    </location>
</feature>
<dbReference type="PANTHER" id="PTHR43790">
    <property type="entry name" value="CARBOHYDRATE TRANSPORT ATP-BINDING PROTEIN MG119-RELATED"/>
    <property type="match status" value="1"/>
</dbReference>
<dbReference type="RefSeq" id="WP_259504664.1">
    <property type="nucleotide sequence ID" value="NZ_JANLCM010000001.1"/>
</dbReference>
<dbReference type="InterPro" id="IPR003439">
    <property type="entry name" value="ABC_transporter-like_ATP-bd"/>
</dbReference>
<proteinExistence type="predicted"/>
<dbReference type="Gene3D" id="3.40.50.300">
    <property type="entry name" value="P-loop containing nucleotide triphosphate hydrolases"/>
    <property type="match status" value="2"/>
</dbReference>
<keyword evidence="1" id="KW-0813">Transport</keyword>
<dbReference type="InterPro" id="IPR050107">
    <property type="entry name" value="ABC_carbohydrate_import_ATPase"/>
</dbReference>
<gene>
    <name evidence="6" type="ORF">N1027_02215</name>
</gene>
<protein>
    <submittedName>
        <fullName evidence="6">Sugar ABC transporter ATP-binding protein</fullName>
    </submittedName>
</protein>
<organism evidence="6 7">
    <name type="scientific">Herbiconiux aconitum</name>
    <dbReference type="NCBI Taxonomy" id="2970913"/>
    <lineage>
        <taxon>Bacteria</taxon>
        <taxon>Bacillati</taxon>
        <taxon>Actinomycetota</taxon>
        <taxon>Actinomycetes</taxon>
        <taxon>Micrococcales</taxon>
        <taxon>Microbacteriaceae</taxon>
        <taxon>Herbiconiux</taxon>
    </lineage>
</organism>
<evidence type="ECO:0000259" key="5">
    <source>
        <dbReference type="PROSITE" id="PS50893"/>
    </source>
</evidence>
<sequence>MNGSPLLSVRGVTKSFPGVRALDDVRLTVNAGEVNALCGENGAGKSTLINILSGVYTADSGEVLVGDQPLPADPVKVIEAGIATIYQKRQFVPAMTVAENVMLGNWPSAGGFVNKREMKRRALDALRQVAPHLSPDKLARELSPAEAQEIDIARALSRESKVLIMDEPTTALSPPEVDRLLALVNTLRDAGMGILFVSHWLEEVLQIADRVTVLRDGRYVGEAPVAELDTQAIIRMMVGREVKDPPIPARTIGEPVLEVKNLTRTGIFNDVSFQVRAGEIVSMAGIAGAGRTEVVQALFGADKYDSGEVLVNGRQIRPGDVAASVRAGIGLVPEERHLQGLVEQMSVRDNMTLAALKGVAPGGWLSTSRENAVDKQYTKELSIKAANSAVRVSTLSGGNQQKVLIARWLARKPKILILDEPTKGVDVGAKAEIHALIARLAETGMAVLLVTSELPEVLLLSDRALVMRQGRLVAVVDKADLTQESVMAPATGE</sequence>
<dbReference type="PROSITE" id="PS00211">
    <property type="entry name" value="ABC_TRANSPORTER_1"/>
    <property type="match status" value="1"/>
</dbReference>
<keyword evidence="7" id="KW-1185">Reference proteome</keyword>
<name>A0ABT2GQ88_9MICO</name>
<reference evidence="6" key="1">
    <citation type="submission" date="2022-08" db="EMBL/GenBank/DDBJ databases">
        <authorList>
            <person name="Deng Y."/>
            <person name="Han X.-F."/>
            <person name="Zhang Y.-Q."/>
        </authorList>
    </citation>
    <scope>NUCLEOTIDE SEQUENCE</scope>
    <source>
        <strain evidence="6">CPCC 205763</strain>
    </source>
</reference>
<dbReference type="PANTHER" id="PTHR43790:SF9">
    <property type="entry name" value="GALACTOFURANOSE TRANSPORTER ATP-BINDING PROTEIN YTFR"/>
    <property type="match status" value="1"/>
</dbReference>
<dbReference type="CDD" id="cd03215">
    <property type="entry name" value="ABC_Carb_Monos_II"/>
    <property type="match status" value="1"/>
</dbReference>
<dbReference type="Pfam" id="PF00005">
    <property type="entry name" value="ABC_tran"/>
    <property type="match status" value="2"/>
</dbReference>
<dbReference type="InterPro" id="IPR003593">
    <property type="entry name" value="AAA+_ATPase"/>
</dbReference>
<dbReference type="InterPro" id="IPR017871">
    <property type="entry name" value="ABC_transporter-like_CS"/>
</dbReference>
<dbReference type="EMBL" id="JANLCM010000001">
    <property type="protein sequence ID" value="MCS5716941.1"/>
    <property type="molecule type" value="Genomic_DNA"/>
</dbReference>
<feature type="domain" description="ABC transporter" evidence="5">
    <location>
        <begin position="247"/>
        <end position="493"/>
    </location>
</feature>
<dbReference type="SUPFAM" id="SSF52540">
    <property type="entry name" value="P-loop containing nucleoside triphosphate hydrolases"/>
    <property type="match status" value="2"/>
</dbReference>
<evidence type="ECO:0000313" key="6">
    <source>
        <dbReference type="EMBL" id="MCS5716941.1"/>
    </source>
</evidence>
<dbReference type="SMART" id="SM00382">
    <property type="entry name" value="AAA"/>
    <property type="match status" value="2"/>
</dbReference>
<dbReference type="CDD" id="cd03216">
    <property type="entry name" value="ABC_Carb_Monos_I"/>
    <property type="match status" value="1"/>
</dbReference>
<keyword evidence="4 6" id="KW-0067">ATP-binding</keyword>